<reference evidence="5" key="1">
    <citation type="submission" date="2023-08" db="EMBL/GenBank/DDBJ databases">
        <title>The draft genome of Tsukamurella strandjordii strain 050030.</title>
        <authorList>
            <person name="Zhao F."/>
            <person name="Feng Y."/>
            <person name="Zong Z."/>
        </authorList>
    </citation>
    <scope>NUCLEOTIDE SEQUENCE</scope>
    <source>
        <strain evidence="5">050030</strain>
    </source>
</reference>
<dbReference type="PROSITE" id="PS50987">
    <property type="entry name" value="HTH_ARSR_2"/>
    <property type="match status" value="1"/>
</dbReference>
<dbReference type="Proteomes" id="UP001178281">
    <property type="component" value="Unassembled WGS sequence"/>
</dbReference>
<dbReference type="RefSeq" id="WP_305109992.1">
    <property type="nucleotide sequence ID" value="NZ_JAUTIX010000001.1"/>
</dbReference>
<dbReference type="GO" id="GO:0003677">
    <property type="term" value="F:DNA binding"/>
    <property type="evidence" value="ECO:0007669"/>
    <property type="project" value="UniProtKB-KW"/>
</dbReference>
<dbReference type="Pfam" id="PF01022">
    <property type="entry name" value="HTH_5"/>
    <property type="match status" value="1"/>
</dbReference>
<protein>
    <submittedName>
        <fullName evidence="5">Helix-turn-helix domain-containing protein</fullName>
    </submittedName>
</protein>
<proteinExistence type="predicted"/>
<dbReference type="InterPro" id="IPR036390">
    <property type="entry name" value="WH_DNA-bd_sf"/>
</dbReference>
<gene>
    <name evidence="5" type="ORF">Q7X28_00780</name>
</gene>
<accession>A0AA90NBV8</accession>
<comment type="caution">
    <text evidence="5">The sequence shown here is derived from an EMBL/GenBank/DDBJ whole genome shotgun (WGS) entry which is preliminary data.</text>
</comment>
<dbReference type="InterPro" id="IPR036388">
    <property type="entry name" value="WH-like_DNA-bd_sf"/>
</dbReference>
<dbReference type="SUPFAM" id="SSF46785">
    <property type="entry name" value="Winged helix' DNA-binding domain"/>
    <property type="match status" value="1"/>
</dbReference>
<dbReference type="AlphaFoldDB" id="A0AA90NBV8"/>
<feature type="domain" description="HTH arsR-type" evidence="4">
    <location>
        <begin position="242"/>
        <end position="326"/>
    </location>
</feature>
<keyword evidence="1" id="KW-0805">Transcription regulation</keyword>
<evidence type="ECO:0000256" key="3">
    <source>
        <dbReference type="ARBA" id="ARBA00023163"/>
    </source>
</evidence>
<dbReference type="InterPro" id="IPR011991">
    <property type="entry name" value="ArsR-like_HTH"/>
</dbReference>
<dbReference type="PANTHER" id="PTHR43132">
    <property type="entry name" value="ARSENICAL RESISTANCE OPERON REPRESSOR ARSR-RELATED"/>
    <property type="match status" value="1"/>
</dbReference>
<sequence>MLTYVLDVGDLADARFVLSPLNETALSLFHLRTAYPRAPHLAQWREESLAQRARFDHATIDALVSPSGKQIPDFLTPIPTSDPRPSFDEHVRLIAQTEPEVARAALAELTTTPSPALEALLTHRDPAAAIADALDCYYRAVIAPIWPTLERILEADVTYRGRELAAGGPARLFESLTPHVAWSRTGELRVDLACSNGSGEFSSDGRGLTLIPSVFVGAVVVAHDPRTAPLHIGYPARGSATLTESAPPVAADALRKLIGAAKADLLVALEEPSAVSELARVLGVSPSAISQSLKVLSANGIVDSARYGRRVLYRRTAIGDALVTRR</sequence>
<dbReference type="EMBL" id="JAUTIX010000001">
    <property type="protein sequence ID" value="MDP0396448.1"/>
    <property type="molecule type" value="Genomic_DNA"/>
</dbReference>
<dbReference type="InterPro" id="IPR051011">
    <property type="entry name" value="Metal_resp_trans_reg"/>
</dbReference>
<dbReference type="Gene3D" id="1.10.10.10">
    <property type="entry name" value="Winged helix-like DNA-binding domain superfamily/Winged helix DNA-binding domain"/>
    <property type="match status" value="1"/>
</dbReference>
<keyword evidence="6" id="KW-1185">Reference proteome</keyword>
<dbReference type="PANTHER" id="PTHR43132:SF6">
    <property type="entry name" value="HTH-TYPE TRANSCRIPTIONAL REPRESSOR CZRA"/>
    <property type="match status" value="1"/>
</dbReference>
<evidence type="ECO:0000256" key="1">
    <source>
        <dbReference type="ARBA" id="ARBA00023015"/>
    </source>
</evidence>
<name>A0AA90NBV8_9ACTN</name>
<dbReference type="CDD" id="cd00090">
    <property type="entry name" value="HTH_ARSR"/>
    <property type="match status" value="1"/>
</dbReference>
<keyword evidence="2" id="KW-0238">DNA-binding</keyword>
<dbReference type="InterPro" id="IPR001845">
    <property type="entry name" value="HTH_ArsR_DNA-bd_dom"/>
</dbReference>
<evidence type="ECO:0000313" key="5">
    <source>
        <dbReference type="EMBL" id="MDP0396448.1"/>
    </source>
</evidence>
<keyword evidence="3" id="KW-0804">Transcription</keyword>
<evidence type="ECO:0000256" key="2">
    <source>
        <dbReference type="ARBA" id="ARBA00023125"/>
    </source>
</evidence>
<dbReference type="SMART" id="SM00418">
    <property type="entry name" value="HTH_ARSR"/>
    <property type="match status" value="1"/>
</dbReference>
<organism evidence="5 6">
    <name type="scientific">Tsukamurella strandjordii</name>
    <dbReference type="NCBI Taxonomy" id="147577"/>
    <lineage>
        <taxon>Bacteria</taxon>
        <taxon>Bacillati</taxon>
        <taxon>Actinomycetota</taxon>
        <taxon>Actinomycetes</taxon>
        <taxon>Mycobacteriales</taxon>
        <taxon>Tsukamurellaceae</taxon>
        <taxon>Tsukamurella</taxon>
    </lineage>
</organism>
<evidence type="ECO:0000313" key="6">
    <source>
        <dbReference type="Proteomes" id="UP001178281"/>
    </source>
</evidence>
<dbReference type="GO" id="GO:0003700">
    <property type="term" value="F:DNA-binding transcription factor activity"/>
    <property type="evidence" value="ECO:0007669"/>
    <property type="project" value="InterPro"/>
</dbReference>
<evidence type="ECO:0000259" key="4">
    <source>
        <dbReference type="PROSITE" id="PS50987"/>
    </source>
</evidence>